<dbReference type="Proteomes" id="UP000030653">
    <property type="component" value="Unassembled WGS sequence"/>
</dbReference>
<dbReference type="AlphaFoldDB" id="M5G7U3"/>
<reference evidence="1 2" key="1">
    <citation type="journal article" date="2012" name="Science">
        <title>The Paleozoic origin of enzymatic lignin decomposition reconstructed from 31 fungal genomes.</title>
        <authorList>
            <person name="Floudas D."/>
            <person name="Binder M."/>
            <person name="Riley R."/>
            <person name="Barry K."/>
            <person name="Blanchette R.A."/>
            <person name="Henrissat B."/>
            <person name="Martinez A.T."/>
            <person name="Otillar R."/>
            <person name="Spatafora J.W."/>
            <person name="Yadav J.S."/>
            <person name="Aerts A."/>
            <person name="Benoit I."/>
            <person name="Boyd A."/>
            <person name="Carlson A."/>
            <person name="Copeland A."/>
            <person name="Coutinho P.M."/>
            <person name="de Vries R.P."/>
            <person name="Ferreira P."/>
            <person name="Findley K."/>
            <person name="Foster B."/>
            <person name="Gaskell J."/>
            <person name="Glotzer D."/>
            <person name="Gorecki P."/>
            <person name="Heitman J."/>
            <person name="Hesse C."/>
            <person name="Hori C."/>
            <person name="Igarashi K."/>
            <person name="Jurgens J.A."/>
            <person name="Kallen N."/>
            <person name="Kersten P."/>
            <person name="Kohler A."/>
            <person name="Kuees U."/>
            <person name="Kumar T.K.A."/>
            <person name="Kuo A."/>
            <person name="LaButti K."/>
            <person name="Larrondo L.F."/>
            <person name="Lindquist E."/>
            <person name="Ling A."/>
            <person name="Lombard V."/>
            <person name="Lucas S."/>
            <person name="Lundell T."/>
            <person name="Martin R."/>
            <person name="McLaughlin D.J."/>
            <person name="Morgenstern I."/>
            <person name="Morin E."/>
            <person name="Murat C."/>
            <person name="Nagy L.G."/>
            <person name="Nolan M."/>
            <person name="Ohm R.A."/>
            <person name="Patyshakuliyeva A."/>
            <person name="Rokas A."/>
            <person name="Ruiz-Duenas F.J."/>
            <person name="Sabat G."/>
            <person name="Salamov A."/>
            <person name="Samejima M."/>
            <person name="Schmutz J."/>
            <person name="Slot J.C."/>
            <person name="St John F."/>
            <person name="Stenlid J."/>
            <person name="Sun H."/>
            <person name="Sun S."/>
            <person name="Syed K."/>
            <person name="Tsang A."/>
            <person name="Wiebenga A."/>
            <person name="Young D."/>
            <person name="Pisabarro A."/>
            <person name="Eastwood D.C."/>
            <person name="Martin F."/>
            <person name="Cullen D."/>
            <person name="Grigoriev I.V."/>
            <person name="Hibbett D.S."/>
        </authorList>
    </citation>
    <scope>NUCLEOTIDE SEQUENCE [LARGE SCALE GENOMIC DNA]</scope>
    <source>
        <strain evidence="1 2">DJM-731 SS1</strain>
    </source>
</reference>
<proteinExistence type="predicted"/>
<dbReference type="OMA" id="CHCIVIN"/>
<protein>
    <submittedName>
        <fullName evidence="1">Uncharacterized protein</fullName>
    </submittedName>
</protein>
<dbReference type="OrthoDB" id="3239894at2759"/>
<dbReference type="InterPro" id="IPR004242">
    <property type="entry name" value="Transposase_21"/>
</dbReference>
<name>M5G7U3_DACPD</name>
<keyword evidence="2" id="KW-1185">Reference proteome</keyword>
<sequence length="321" mass="36479">MAASHSTGALSACVVNLPPDLREPDSDKLQRFIKPLVDDLLWLYNEGTIVRTPSCPTGRHVRVVILAVVCHHPAMVKLSGFADHSHRMLPCTQCLIGRVQIGTEGWRPHELRCGQLHKELADRYQNLESKHRPTFVKNFATRWSELDRLPYFNPVTMSVVDPMHSCLLGVTRTLWYSVWVKGGKKKFEMPRWFARLPSQIGEPTGASLTSDEWKALAILYGPTALPHVLLSAAREDSQRVPSKAADNFLKLGTVLKIWMHREVAEEDSTRSRNLYSEFFEEFAEIYGHENVTPTFHWLSHMTDQISRSAQSTRSGLFCSKD</sequence>
<dbReference type="PANTHER" id="PTHR46579">
    <property type="entry name" value="F5/8 TYPE C DOMAIN-CONTAINING PROTEIN-RELATED"/>
    <property type="match status" value="1"/>
</dbReference>
<evidence type="ECO:0000313" key="1">
    <source>
        <dbReference type="EMBL" id="EJU04200.1"/>
    </source>
</evidence>
<dbReference type="RefSeq" id="XP_040631094.1">
    <property type="nucleotide sequence ID" value="XM_040771031.1"/>
</dbReference>
<dbReference type="PANTHER" id="PTHR46579:SF1">
    <property type="entry name" value="F5_8 TYPE C DOMAIN-CONTAINING PROTEIN"/>
    <property type="match status" value="1"/>
</dbReference>
<accession>M5G7U3</accession>
<dbReference type="STRING" id="1858805.M5G7U3"/>
<dbReference type="HOGENOM" id="CLU_065180_0_0_1"/>
<dbReference type="GeneID" id="63686093"/>
<gene>
    <name evidence="1" type="ORF">DACRYDRAFT_14360</name>
</gene>
<dbReference type="Pfam" id="PF02992">
    <property type="entry name" value="Transposase_21"/>
    <property type="match status" value="1"/>
</dbReference>
<evidence type="ECO:0000313" key="2">
    <source>
        <dbReference type="Proteomes" id="UP000030653"/>
    </source>
</evidence>
<organism evidence="1 2">
    <name type="scientific">Dacryopinax primogenitus (strain DJM 731)</name>
    <name type="common">Brown rot fungus</name>
    <dbReference type="NCBI Taxonomy" id="1858805"/>
    <lineage>
        <taxon>Eukaryota</taxon>
        <taxon>Fungi</taxon>
        <taxon>Dikarya</taxon>
        <taxon>Basidiomycota</taxon>
        <taxon>Agaricomycotina</taxon>
        <taxon>Dacrymycetes</taxon>
        <taxon>Dacrymycetales</taxon>
        <taxon>Dacrymycetaceae</taxon>
        <taxon>Dacryopinax</taxon>
    </lineage>
</organism>
<dbReference type="EMBL" id="JH795858">
    <property type="protein sequence ID" value="EJU04200.1"/>
    <property type="molecule type" value="Genomic_DNA"/>
</dbReference>